<dbReference type="PANTHER" id="PTHR33178:SF5">
    <property type="entry name" value="EXPRESSED PROTEIN"/>
    <property type="match status" value="1"/>
</dbReference>
<evidence type="ECO:0000259" key="2">
    <source>
        <dbReference type="PROSITE" id="PS51502"/>
    </source>
</evidence>
<reference evidence="3 4" key="1">
    <citation type="submission" date="2020-10" db="EMBL/GenBank/DDBJ databases">
        <title>The Coptis chinensis genome and diversification of protoberbering-type alkaloids.</title>
        <authorList>
            <person name="Wang B."/>
            <person name="Shu S."/>
            <person name="Song C."/>
            <person name="Liu Y."/>
        </authorList>
    </citation>
    <scope>NUCLEOTIDE SEQUENCE [LARGE SCALE GENOMIC DNA]</scope>
    <source>
        <strain evidence="3">HL-2020</strain>
        <tissue evidence="3">Leaf</tissue>
    </source>
</reference>
<name>A0A835IGM3_9MAGN</name>
<dbReference type="AlphaFoldDB" id="A0A835IGM3"/>
<protein>
    <recommendedName>
        <fullName evidence="2">Stress-response A/B barrel domain-containing protein</fullName>
    </recommendedName>
</protein>
<evidence type="ECO:0000313" key="3">
    <source>
        <dbReference type="EMBL" id="KAF9617580.1"/>
    </source>
</evidence>
<keyword evidence="4" id="KW-1185">Reference proteome</keyword>
<gene>
    <name evidence="3" type="ORF">IFM89_037392</name>
</gene>
<dbReference type="InterPro" id="IPR044662">
    <property type="entry name" value="HS1/DABB1-like"/>
</dbReference>
<comment type="caution">
    <text evidence="3">The sequence shown here is derived from an EMBL/GenBank/DDBJ whole genome shotgun (WGS) entry which is preliminary data.</text>
</comment>
<evidence type="ECO:0000313" key="4">
    <source>
        <dbReference type="Proteomes" id="UP000631114"/>
    </source>
</evidence>
<accession>A0A835IGM3</accession>
<dbReference type="Pfam" id="PF07876">
    <property type="entry name" value="Dabb"/>
    <property type="match status" value="1"/>
</dbReference>
<dbReference type="EMBL" id="JADFTS010000003">
    <property type="protein sequence ID" value="KAF9617580.1"/>
    <property type="molecule type" value="Genomic_DNA"/>
</dbReference>
<evidence type="ECO:0000256" key="1">
    <source>
        <dbReference type="ARBA" id="ARBA00011738"/>
    </source>
</evidence>
<dbReference type="Proteomes" id="UP000631114">
    <property type="component" value="Unassembled WGS sequence"/>
</dbReference>
<dbReference type="PROSITE" id="PS51502">
    <property type="entry name" value="S_R_A_B_BARREL"/>
    <property type="match status" value="2"/>
</dbReference>
<feature type="domain" description="Stress-response A/B barrel" evidence="2">
    <location>
        <begin position="198"/>
        <end position="292"/>
    </location>
</feature>
<dbReference type="OrthoDB" id="2016695at2759"/>
<comment type="subunit">
    <text evidence="1">Homodimer.</text>
</comment>
<dbReference type="InterPro" id="IPR013097">
    <property type="entry name" value="Dabb"/>
</dbReference>
<dbReference type="Gene3D" id="3.30.70.100">
    <property type="match status" value="1"/>
</dbReference>
<sequence>MSICYKTIISISSKKSFNSIKPNKLLSKRVDSSGNRVLGQICSDDVGSNWLPRRNCVKVHFSNGWSSGIDSDSTEVIRKRNVVEHICLLKAKKELSEEEEKDMLDYLYTLQYQMGGIVAISVGCLSGRNPDGYTHALYMRFQRKEDLAKFYKNSFYLGVLEDHVMPYCHELVSVDYESEVEDDILPIFRKGEEFNYGVEFILVISVVEGSLVGCMEDALAALEKLIVEFPSLIVQATQGANLNLNSRKYTHAAVLRFRTSEAFEMFVGSQNYRDMWISKFEPITEKSLAVHFSIEPVGTEIM</sequence>
<organism evidence="3 4">
    <name type="scientific">Coptis chinensis</name>
    <dbReference type="NCBI Taxonomy" id="261450"/>
    <lineage>
        <taxon>Eukaryota</taxon>
        <taxon>Viridiplantae</taxon>
        <taxon>Streptophyta</taxon>
        <taxon>Embryophyta</taxon>
        <taxon>Tracheophyta</taxon>
        <taxon>Spermatophyta</taxon>
        <taxon>Magnoliopsida</taxon>
        <taxon>Ranunculales</taxon>
        <taxon>Ranunculaceae</taxon>
        <taxon>Coptidoideae</taxon>
        <taxon>Coptis</taxon>
    </lineage>
</organism>
<dbReference type="SMART" id="SM00886">
    <property type="entry name" value="Dabb"/>
    <property type="match status" value="2"/>
</dbReference>
<dbReference type="PANTHER" id="PTHR33178">
    <property type="match status" value="1"/>
</dbReference>
<dbReference type="SUPFAM" id="SSF54909">
    <property type="entry name" value="Dimeric alpha+beta barrel"/>
    <property type="match status" value="1"/>
</dbReference>
<feature type="domain" description="Stress-response A/B barrel" evidence="2">
    <location>
        <begin position="83"/>
        <end position="176"/>
    </location>
</feature>
<proteinExistence type="predicted"/>
<dbReference type="InterPro" id="IPR011008">
    <property type="entry name" value="Dimeric_a/b-barrel"/>
</dbReference>